<dbReference type="Proteomes" id="UP000199048">
    <property type="component" value="Unassembled WGS sequence"/>
</dbReference>
<evidence type="ECO:0000313" key="4">
    <source>
        <dbReference type="Proteomes" id="UP000199048"/>
    </source>
</evidence>
<comment type="similarity">
    <text evidence="1">Belongs to the myoviridae tail sheath protein family.</text>
</comment>
<protein>
    <submittedName>
        <fullName evidence="3">Mu-like prophage tail sheath protein gpL</fullName>
    </submittedName>
</protein>
<keyword evidence="4" id="KW-1185">Reference proteome</keyword>
<dbReference type="AlphaFoldDB" id="A0A1I4TID5"/>
<dbReference type="RefSeq" id="WP_092046275.1">
    <property type="nucleotide sequence ID" value="NZ_FOTK01000054.1"/>
</dbReference>
<name>A0A1I4TID5_9HYPH</name>
<dbReference type="Pfam" id="PF04984">
    <property type="entry name" value="Phage_sheath_1"/>
    <property type="match status" value="1"/>
</dbReference>
<dbReference type="InterPro" id="IPR035089">
    <property type="entry name" value="Phage_sheath_subtilisin"/>
</dbReference>
<evidence type="ECO:0000313" key="3">
    <source>
        <dbReference type="EMBL" id="SFM76442.1"/>
    </source>
</evidence>
<sequence>MPQGPVEFNNTPGDVLVPAFMVEFNAGPPNYSGTSRQVILGRALPGSPAALRGLPINVGSQNPNALCGLGSIGAEQILYARQQNPLGEMLFIDATPQVGASPAASVGALSFAGTATATGTITRYLGGERYDVNVGIGDTAATVAAAFVAKFAQGYTKFNVRMLAPVSGAVKAGGTATATDVTLTARHPGTETNGWRIEEGLDGDEMEVPGITVAITPMASGTGDVDLAAVLAKLGGQNADWLCGPYSTTAQLNVVRDFLSDAGSGRSSPLVGLLGHYTTHNHGNLSTQTTFGQTRNDRHVTLAGIHQWPQAAWCISASLGGEIAFLKNLGRSLAVAVEIARPMQTRVLRGLRQPKDPNAIFAQADRDSLLRNGISTFTATADGQMACDRIVTTYRVNPSGLSDRTWLDIEDIAIAAYSARYFKNKIAGTYPRSAFMEDNPANLQGVVTPTDLEQISVHAATDLHRAGIIRQLDLFVQNMRIFPDYANDRANYYLPITAAAQLRINAVNQTSYLDQSDQGI</sequence>
<proteinExistence type="inferred from homology"/>
<dbReference type="OrthoDB" id="5442644at2"/>
<organism evidence="3 4">
    <name type="scientific">Methylobacterium pseudosasicola</name>
    <dbReference type="NCBI Taxonomy" id="582667"/>
    <lineage>
        <taxon>Bacteria</taxon>
        <taxon>Pseudomonadati</taxon>
        <taxon>Pseudomonadota</taxon>
        <taxon>Alphaproteobacteria</taxon>
        <taxon>Hyphomicrobiales</taxon>
        <taxon>Methylobacteriaceae</taxon>
        <taxon>Methylobacterium</taxon>
    </lineage>
</organism>
<evidence type="ECO:0000259" key="2">
    <source>
        <dbReference type="Pfam" id="PF04984"/>
    </source>
</evidence>
<dbReference type="STRING" id="582667.SAMN05192568_105413"/>
<evidence type="ECO:0000256" key="1">
    <source>
        <dbReference type="ARBA" id="ARBA00008005"/>
    </source>
</evidence>
<feature type="domain" description="Tail sheath protein subtilisin-like" evidence="2">
    <location>
        <begin position="225"/>
        <end position="385"/>
    </location>
</feature>
<dbReference type="EMBL" id="FOTK01000054">
    <property type="protein sequence ID" value="SFM76442.1"/>
    <property type="molecule type" value="Genomic_DNA"/>
</dbReference>
<gene>
    <name evidence="3" type="ORF">SAMN05192568_105413</name>
</gene>
<reference evidence="4" key="1">
    <citation type="submission" date="2016-10" db="EMBL/GenBank/DDBJ databases">
        <authorList>
            <person name="Varghese N."/>
            <person name="Submissions S."/>
        </authorList>
    </citation>
    <scope>NUCLEOTIDE SEQUENCE [LARGE SCALE GENOMIC DNA]</scope>
    <source>
        <strain evidence="4">BL36</strain>
    </source>
</reference>
<accession>A0A1I4TID5</accession>